<feature type="region of interest" description="Disordered" evidence="1">
    <location>
        <begin position="85"/>
        <end position="107"/>
    </location>
</feature>
<dbReference type="Pfam" id="PF22845">
    <property type="entry name" value="DUF3097_N"/>
    <property type="match status" value="1"/>
</dbReference>
<gene>
    <name evidence="4" type="ORF">PFCIRM138_12205</name>
</gene>
<dbReference type="RefSeq" id="WP_013160781.1">
    <property type="nucleotide sequence ID" value="NZ_CP010341.1"/>
</dbReference>
<feature type="domain" description="DUF3097" evidence="3">
    <location>
        <begin position="27"/>
        <end position="85"/>
    </location>
</feature>
<dbReference type="InterPro" id="IPR053883">
    <property type="entry name" value="DUF3097_N"/>
</dbReference>
<proteinExistence type="predicted"/>
<dbReference type="InterPro" id="IPR021447">
    <property type="entry name" value="DUF3097_C"/>
</dbReference>
<evidence type="ECO:0008006" key="5">
    <source>
        <dbReference type="Google" id="ProtNLM"/>
    </source>
</evidence>
<evidence type="ECO:0000259" key="3">
    <source>
        <dbReference type="Pfam" id="PF22845"/>
    </source>
</evidence>
<dbReference type="KEGG" id="pfre:RM25_0831"/>
<accession>A0A068VNP1</accession>
<feature type="compositionally biased region" description="Polar residues" evidence="1">
    <location>
        <begin position="90"/>
        <end position="101"/>
    </location>
</feature>
<dbReference type="EMBL" id="LM676427">
    <property type="protein sequence ID" value="CEP27156.1"/>
    <property type="molecule type" value="Genomic_DNA"/>
</dbReference>
<feature type="region of interest" description="Disordered" evidence="1">
    <location>
        <begin position="1"/>
        <end position="21"/>
    </location>
</feature>
<dbReference type="PATRIC" id="fig|66712.6.peg.858"/>
<reference evidence="4" key="1">
    <citation type="submission" date="2014-08" db="EMBL/GenBank/DDBJ databases">
        <authorList>
            <person name="Falentin Helene"/>
        </authorList>
    </citation>
    <scope>NUCLEOTIDE SEQUENCE</scope>
</reference>
<evidence type="ECO:0000256" key="1">
    <source>
        <dbReference type="SAM" id="MobiDB-lite"/>
    </source>
</evidence>
<name>A0A068VNP1_PROFF</name>
<feature type="domain" description="DUF3097" evidence="2">
    <location>
        <begin position="114"/>
        <end position="286"/>
    </location>
</feature>
<organism evidence="4">
    <name type="scientific">Propionibacterium freudenreichii subsp. freudenreichii</name>
    <dbReference type="NCBI Taxonomy" id="66712"/>
    <lineage>
        <taxon>Bacteria</taxon>
        <taxon>Bacillati</taxon>
        <taxon>Actinomycetota</taxon>
        <taxon>Actinomycetes</taxon>
        <taxon>Propionibacteriales</taxon>
        <taxon>Propionibacteriaceae</taxon>
        <taxon>Propionibacterium</taxon>
    </lineage>
</organism>
<evidence type="ECO:0000259" key="2">
    <source>
        <dbReference type="Pfam" id="PF11296"/>
    </source>
</evidence>
<protein>
    <recommendedName>
        <fullName evidence="5">PF11296 family protein</fullName>
    </recommendedName>
</protein>
<dbReference type="Pfam" id="PF11296">
    <property type="entry name" value="DUF3097_C"/>
    <property type="match status" value="1"/>
</dbReference>
<sequence>MSAHDRYGHDVLSGDWRHAGKPRTTDMPLSLGLIVEVGSDGYCGEVVGWENGMIVLEDRNQRRRTFPVGEYGYLVEGRPVALRIPPRRGASQSLRTPSGSRTDSHEQPHVALGSRIYVEGRHDAELVEKIWGDDLRHVGVVVEYMGGMDDLLGIVAEFEPARGRRLGVLIDHLVANTKESRVAAQVRHAGYGDYVKITGHRFIDVWQTIRPDVLGIKAWPDVPMDRDFKKGTLAALGIPRHKPYARIDQADVGRAWQAMLARVSTYRDLDMDFVREVEKLIDFVTQDHIDQDS</sequence>
<evidence type="ECO:0000313" key="4">
    <source>
        <dbReference type="EMBL" id="CEP27156.1"/>
    </source>
</evidence>
<dbReference type="AlphaFoldDB" id="A0A068VNP1"/>